<geneLocation type="plasmid" evidence="2 3">
    <name>AZOBR_p6</name>
</geneLocation>
<reference evidence="2 3" key="1">
    <citation type="journal article" date="2011" name="PLoS Genet.">
        <title>Azospirillum genomes reveal transition of bacteria from aquatic to terrestrial environments.</title>
        <authorList>
            <person name="Wisniewski-Dye F."/>
            <person name="Borziak K."/>
            <person name="Khalsa-Moyers G."/>
            <person name="Alexandre G."/>
            <person name="Sukharnikov L.O."/>
            <person name="Wuichet K."/>
            <person name="Hurst G.B."/>
            <person name="McDonald W.H."/>
            <person name="Robertson J.S."/>
            <person name="Barbe V."/>
            <person name="Calteau A."/>
            <person name="Rouy Z."/>
            <person name="Mangenot S."/>
            <person name="Prigent-Combaret C."/>
            <person name="Normand P."/>
            <person name="Boyer M."/>
            <person name="Siguier P."/>
            <person name="Dessaux Y."/>
            <person name="Elmerich C."/>
            <person name="Condemine G."/>
            <person name="Krishnen G."/>
            <person name="Kennedy I."/>
            <person name="Paterson A.H."/>
            <person name="Gonzalez V."/>
            <person name="Mavingui P."/>
            <person name="Zhulin I.B."/>
        </authorList>
    </citation>
    <scope>NUCLEOTIDE SEQUENCE [LARGE SCALE GENOMIC DNA]</scope>
    <source>
        <strain evidence="2 3">Sp245</strain>
    </source>
</reference>
<dbReference type="Gene3D" id="3.90.550.10">
    <property type="entry name" value="Spore Coat Polysaccharide Biosynthesis Protein SpsA, Chain A"/>
    <property type="match status" value="1"/>
</dbReference>
<dbReference type="KEGG" id="abs:AZOBR_p60039"/>
<dbReference type="GO" id="GO:0016740">
    <property type="term" value="F:transferase activity"/>
    <property type="evidence" value="ECO:0007669"/>
    <property type="project" value="UniProtKB-KW"/>
</dbReference>
<dbReference type="EMBL" id="HE577333">
    <property type="protein sequence ID" value="CCD03975.1"/>
    <property type="molecule type" value="Genomic_DNA"/>
</dbReference>
<feature type="domain" description="Glycosyltransferase 2-like" evidence="1">
    <location>
        <begin position="7"/>
        <end position="145"/>
    </location>
</feature>
<gene>
    <name evidence="2" type="ORF">AZOBR_p60039</name>
</gene>
<dbReference type="RefSeq" id="WP_014200299.1">
    <property type="nucleotide sequence ID" value="NC_016597.1"/>
</dbReference>
<dbReference type="Proteomes" id="UP000007319">
    <property type="component" value="Plasmid AZOBR_p6"/>
</dbReference>
<dbReference type="Pfam" id="PF00535">
    <property type="entry name" value="Glycos_transf_2"/>
    <property type="match status" value="1"/>
</dbReference>
<keyword evidence="2" id="KW-0808">Transferase</keyword>
<sequence length="300" mass="33742">MPRRFLVVTPCLNAGRFIDETILSVLGQAGDFEIHHHVQDGRSQDGTVLRLAAWSERMQGRGLPPLCRGLRFSFDSAPDTGLYDAVARGFSALPVRDGDVLTWLNASDRLLPGAFQTVADLLDRFPETQWIGGRVARLNERGSLVFIEDVFAYPTKTLIAGLHDNRHLPFVQQEGCFWTGRLWRLAGGMDCRFQRAGDFDLWRRFAMHAPLTVVNSVLATFRQHTGQLGSDIASYHAEIDRSLTKEATALRASVWDEYRSLSSPKDLGGLARCGYVGPVLQYVETKREWVCLSRFPFTLR</sequence>
<proteinExistence type="predicted"/>
<evidence type="ECO:0000313" key="2">
    <source>
        <dbReference type="EMBL" id="CCD03975.1"/>
    </source>
</evidence>
<evidence type="ECO:0000313" key="3">
    <source>
        <dbReference type="Proteomes" id="UP000007319"/>
    </source>
</evidence>
<evidence type="ECO:0000259" key="1">
    <source>
        <dbReference type="Pfam" id="PF00535"/>
    </source>
</evidence>
<dbReference type="AlphaFoldDB" id="A0A9P1NSD1"/>
<name>A0A9P1NSD1_9PROT</name>
<protein>
    <submittedName>
        <fullName evidence="2">Glycosyl transferase, family 2</fullName>
    </submittedName>
</protein>
<keyword evidence="3" id="KW-1185">Reference proteome</keyword>
<keyword evidence="2" id="KW-0614">Plasmid</keyword>
<organism evidence="2 3">
    <name type="scientific">Azospirillum baldaniorum</name>
    <dbReference type="NCBI Taxonomy" id="1064539"/>
    <lineage>
        <taxon>Bacteria</taxon>
        <taxon>Pseudomonadati</taxon>
        <taxon>Pseudomonadota</taxon>
        <taxon>Alphaproteobacteria</taxon>
        <taxon>Rhodospirillales</taxon>
        <taxon>Azospirillaceae</taxon>
        <taxon>Azospirillum</taxon>
    </lineage>
</organism>
<dbReference type="InterPro" id="IPR001173">
    <property type="entry name" value="Glyco_trans_2-like"/>
</dbReference>
<accession>A0A9P1NSD1</accession>
<dbReference type="InterPro" id="IPR029044">
    <property type="entry name" value="Nucleotide-diphossugar_trans"/>
</dbReference>
<dbReference type="SUPFAM" id="SSF53448">
    <property type="entry name" value="Nucleotide-diphospho-sugar transferases"/>
    <property type="match status" value="1"/>
</dbReference>